<name>A0A0E9VA75_ANGAN</name>
<organism evidence="1">
    <name type="scientific">Anguilla anguilla</name>
    <name type="common">European freshwater eel</name>
    <name type="synonym">Muraena anguilla</name>
    <dbReference type="NCBI Taxonomy" id="7936"/>
    <lineage>
        <taxon>Eukaryota</taxon>
        <taxon>Metazoa</taxon>
        <taxon>Chordata</taxon>
        <taxon>Craniata</taxon>
        <taxon>Vertebrata</taxon>
        <taxon>Euteleostomi</taxon>
        <taxon>Actinopterygii</taxon>
        <taxon>Neopterygii</taxon>
        <taxon>Teleostei</taxon>
        <taxon>Anguilliformes</taxon>
        <taxon>Anguillidae</taxon>
        <taxon>Anguilla</taxon>
    </lineage>
</organism>
<accession>A0A0E9VA75</accession>
<sequence>MGIISPVDWFESKCCTSVNNQWECFSVGVLVLECVYM</sequence>
<proteinExistence type="predicted"/>
<reference evidence="1" key="1">
    <citation type="submission" date="2014-11" db="EMBL/GenBank/DDBJ databases">
        <authorList>
            <person name="Amaro Gonzalez C."/>
        </authorList>
    </citation>
    <scope>NUCLEOTIDE SEQUENCE</scope>
</reference>
<reference evidence="1" key="2">
    <citation type="journal article" date="2015" name="Fish Shellfish Immunol.">
        <title>Early steps in the European eel (Anguilla anguilla)-Vibrio vulnificus interaction in the gills: Role of the RtxA13 toxin.</title>
        <authorList>
            <person name="Callol A."/>
            <person name="Pajuelo D."/>
            <person name="Ebbesson L."/>
            <person name="Teles M."/>
            <person name="MacKenzie S."/>
            <person name="Amaro C."/>
        </authorList>
    </citation>
    <scope>NUCLEOTIDE SEQUENCE</scope>
</reference>
<dbReference type="AlphaFoldDB" id="A0A0E9VA75"/>
<evidence type="ECO:0000313" key="1">
    <source>
        <dbReference type="EMBL" id="JAH74942.1"/>
    </source>
</evidence>
<dbReference type="EMBL" id="GBXM01033635">
    <property type="protein sequence ID" value="JAH74942.1"/>
    <property type="molecule type" value="Transcribed_RNA"/>
</dbReference>
<protein>
    <submittedName>
        <fullName evidence="1">Uncharacterized protein</fullName>
    </submittedName>
</protein>